<protein>
    <recommendedName>
        <fullName evidence="3">Lipoprotein</fullName>
    </recommendedName>
</protein>
<accession>A0A1E8FKJ9</accession>
<evidence type="ECO:0000313" key="1">
    <source>
        <dbReference type="EMBL" id="OFI36434.1"/>
    </source>
</evidence>
<sequence>MNRFFSILLMAVLCGCTSTKPKEEELKFSYQDNYDYFGYVTHWVRNPEIPPTDNNIVGAEKDFSLCKSKINEHLIDAQAPSRDIQYAFIVECMYKNGWFLSAETYIVTQ</sequence>
<proteinExistence type="predicted"/>
<comment type="caution">
    <text evidence="1">The sequence shown here is derived from an EMBL/GenBank/DDBJ whole genome shotgun (WGS) entry which is preliminary data.</text>
</comment>
<keyword evidence="2" id="KW-1185">Reference proteome</keyword>
<reference evidence="1 2" key="1">
    <citation type="submission" date="2016-09" db="EMBL/GenBank/DDBJ databases">
        <title>Alteromonas lipolytica, a new species isolated from sea water.</title>
        <authorList>
            <person name="Wu Y.-H."/>
            <person name="Cheng H."/>
            <person name="Xu X.-W."/>
        </authorList>
    </citation>
    <scope>NUCLEOTIDE SEQUENCE [LARGE SCALE GENOMIC DNA]</scope>
    <source>
        <strain evidence="1 2">JW12</strain>
    </source>
</reference>
<dbReference type="STRING" id="1856405.BFC17_00710"/>
<gene>
    <name evidence="1" type="ORF">BFC17_00710</name>
</gene>
<organism evidence="1 2">
    <name type="scientific">Alteromonas lipolytica</name>
    <dbReference type="NCBI Taxonomy" id="1856405"/>
    <lineage>
        <taxon>Bacteria</taxon>
        <taxon>Pseudomonadati</taxon>
        <taxon>Pseudomonadota</taxon>
        <taxon>Gammaproteobacteria</taxon>
        <taxon>Alteromonadales</taxon>
        <taxon>Alteromonadaceae</taxon>
        <taxon>Alteromonas/Salinimonas group</taxon>
        <taxon>Alteromonas</taxon>
    </lineage>
</organism>
<evidence type="ECO:0008006" key="3">
    <source>
        <dbReference type="Google" id="ProtNLM"/>
    </source>
</evidence>
<name>A0A1E8FKJ9_9ALTE</name>
<dbReference type="Proteomes" id="UP000176037">
    <property type="component" value="Unassembled WGS sequence"/>
</dbReference>
<dbReference type="EMBL" id="MJIC01000001">
    <property type="protein sequence ID" value="OFI36434.1"/>
    <property type="molecule type" value="Genomic_DNA"/>
</dbReference>
<dbReference type="PROSITE" id="PS51257">
    <property type="entry name" value="PROKAR_LIPOPROTEIN"/>
    <property type="match status" value="1"/>
</dbReference>
<dbReference type="AlphaFoldDB" id="A0A1E8FKJ9"/>
<evidence type="ECO:0000313" key="2">
    <source>
        <dbReference type="Proteomes" id="UP000176037"/>
    </source>
</evidence>